<feature type="transmembrane region" description="Helical" evidence="1">
    <location>
        <begin position="20"/>
        <end position="40"/>
    </location>
</feature>
<dbReference type="InterPro" id="IPR029787">
    <property type="entry name" value="Nucleotide_cyclase"/>
</dbReference>
<evidence type="ECO:0000259" key="3">
    <source>
        <dbReference type="PROSITE" id="PS50887"/>
    </source>
</evidence>
<dbReference type="PANTHER" id="PTHR33121">
    <property type="entry name" value="CYCLIC DI-GMP PHOSPHODIESTERASE PDEF"/>
    <property type="match status" value="1"/>
</dbReference>
<dbReference type="OrthoDB" id="9814202at2"/>
<feature type="transmembrane region" description="Helical" evidence="1">
    <location>
        <begin position="49"/>
        <end position="66"/>
    </location>
</feature>
<dbReference type="PANTHER" id="PTHR33121:SF70">
    <property type="entry name" value="SIGNALING PROTEIN YKOW"/>
    <property type="match status" value="1"/>
</dbReference>
<dbReference type="NCBIfam" id="TIGR00254">
    <property type="entry name" value="GGDEF"/>
    <property type="match status" value="1"/>
</dbReference>
<gene>
    <name evidence="4" type="ORF">H2LOC_000565</name>
</gene>
<evidence type="ECO:0000256" key="1">
    <source>
        <dbReference type="SAM" id="Phobius"/>
    </source>
</evidence>
<feature type="domain" description="GGDEF" evidence="3">
    <location>
        <begin position="118"/>
        <end position="253"/>
    </location>
</feature>
<dbReference type="InterPro" id="IPR050706">
    <property type="entry name" value="Cyclic-di-GMP_PDE-like"/>
</dbReference>
<feature type="domain" description="EAL" evidence="2">
    <location>
        <begin position="262"/>
        <end position="512"/>
    </location>
</feature>
<dbReference type="RefSeq" id="WP_136494620.1">
    <property type="nucleotide sequence ID" value="NZ_CP046052.1"/>
</dbReference>
<dbReference type="Gene3D" id="3.20.20.450">
    <property type="entry name" value="EAL domain"/>
    <property type="match status" value="1"/>
</dbReference>
<dbReference type="InterPro" id="IPR000160">
    <property type="entry name" value="GGDEF_dom"/>
</dbReference>
<organism evidence="4 5">
    <name type="scientific">Methylocystis heyeri</name>
    <dbReference type="NCBI Taxonomy" id="391905"/>
    <lineage>
        <taxon>Bacteria</taxon>
        <taxon>Pseudomonadati</taxon>
        <taxon>Pseudomonadota</taxon>
        <taxon>Alphaproteobacteria</taxon>
        <taxon>Hyphomicrobiales</taxon>
        <taxon>Methylocystaceae</taxon>
        <taxon>Methylocystis</taxon>
    </lineage>
</organism>
<proteinExistence type="predicted"/>
<dbReference type="PROSITE" id="PS50887">
    <property type="entry name" value="GGDEF"/>
    <property type="match status" value="1"/>
</dbReference>
<keyword evidence="5" id="KW-1185">Reference proteome</keyword>
<dbReference type="InterPro" id="IPR043128">
    <property type="entry name" value="Rev_trsase/Diguanyl_cyclase"/>
</dbReference>
<name>A0A6B8KD14_9HYPH</name>
<keyword evidence="1" id="KW-1133">Transmembrane helix</keyword>
<keyword evidence="1" id="KW-0812">Transmembrane</keyword>
<dbReference type="Pfam" id="PF00990">
    <property type="entry name" value="GGDEF"/>
    <property type="match status" value="1"/>
</dbReference>
<accession>A0A6B8KD14</accession>
<evidence type="ECO:0000313" key="5">
    <source>
        <dbReference type="Proteomes" id="UP000309061"/>
    </source>
</evidence>
<dbReference type="Proteomes" id="UP000309061">
    <property type="component" value="Chromosome"/>
</dbReference>
<dbReference type="InterPro" id="IPR035919">
    <property type="entry name" value="EAL_sf"/>
</dbReference>
<dbReference type="KEGG" id="mhey:H2LOC_000565"/>
<evidence type="ECO:0000313" key="4">
    <source>
        <dbReference type="EMBL" id="QGM44313.1"/>
    </source>
</evidence>
<dbReference type="CDD" id="cd01948">
    <property type="entry name" value="EAL"/>
    <property type="match status" value="1"/>
</dbReference>
<reference evidence="4 5" key="1">
    <citation type="submission" date="2019-11" db="EMBL/GenBank/DDBJ databases">
        <title>The genome sequence of Methylocystis heyeri.</title>
        <authorList>
            <person name="Oshkin I.Y."/>
            <person name="Miroshnikov K."/>
            <person name="Dedysh S.N."/>
        </authorList>
    </citation>
    <scope>NUCLEOTIDE SEQUENCE [LARGE SCALE GENOMIC DNA]</scope>
    <source>
        <strain evidence="4 5">H2</strain>
    </source>
</reference>
<keyword evidence="1" id="KW-0472">Membrane</keyword>
<dbReference type="AlphaFoldDB" id="A0A6B8KD14"/>
<protein>
    <submittedName>
        <fullName evidence="4">EAL domain-containing protein</fullName>
    </submittedName>
</protein>
<dbReference type="EMBL" id="CP046052">
    <property type="protein sequence ID" value="QGM44313.1"/>
    <property type="molecule type" value="Genomic_DNA"/>
</dbReference>
<evidence type="ECO:0000259" key="2">
    <source>
        <dbReference type="PROSITE" id="PS50883"/>
    </source>
</evidence>
<dbReference type="Gene3D" id="3.30.70.270">
    <property type="match status" value="1"/>
</dbReference>
<dbReference type="PROSITE" id="PS50883">
    <property type="entry name" value="EAL"/>
    <property type="match status" value="1"/>
</dbReference>
<dbReference type="SMART" id="SM00052">
    <property type="entry name" value="EAL"/>
    <property type="match status" value="1"/>
</dbReference>
<dbReference type="SUPFAM" id="SSF141868">
    <property type="entry name" value="EAL domain-like"/>
    <property type="match status" value="1"/>
</dbReference>
<dbReference type="InterPro" id="IPR001633">
    <property type="entry name" value="EAL_dom"/>
</dbReference>
<sequence length="518" mass="56836">MDNEGADFIGGAKTLLQSGVAAMGLTAFVTLLLLVGELFWPAQGEPSRAAVLLGAISGVCLLFYLARSKAAPRERGPALGRFRHRSSYESPAVPAPAGRQEFEHRLAELKVKARADRQRLAVVVIKLDALTAVEEKFRSEVKEYVELAASQRLETCVRAEDCVTRIGDQKFGIILLEAPEISAVADLTERILEAFSVPFRVLGHTLSAAAGARAGIAIMNDLEGADQDLLACAEAALAQAERHDRLRLCIYSSDMEERQKERRQLELELGDEIRNGDGLYLSYQPSFDPSGEVMLGVEALCRWRHPVRGEVPPTIFIPLAENSGLIHLLGEWVLRNACRQATEWPELKVAVNVSPQQFKRIGFVDLVRRVLGETGLDPRQLEIELTESILVNDLQTAEAQLAELKKIGVRLALDDFGTGYSSLSYLLALPFDRLKIDRSFVTRVQSSARGAAVVHSIISLGRALGMQVTAEGVDTPEQHKFLRVAGVHAFQGYLFSRPVEAGEISERLAAQKAARRPS</sequence>
<dbReference type="GO" id="GO:0071111">
    <property type="term" value="F:cyclic-guanylate-specific phosphodiesterase activity"/>
    <property type="evidence" value="ECO:0007669"/>
    <property type="project" value="InterPro"/>
</dbReference>
<dbReference type="SMART" id="SM00267">
    <property type="entry name" value="GGDEF"/>
    <property type="match status" value="1"/>
</dbReference>
<dbReference type="SUPFAM" id="SSF55073">
    <property type="entry name" value="Nucleotide cyclase"/>
    <property type="match status" value="1"/>
</dbReference>
<dbReference type="Pfam" id="PF00563">
    <property type="entry name" value="EAL"/>
    <property type="match status" value="1"/>
</dbReference>